<dbReference type="AlphaFoldDB" id="A0A4Y1WT93"/>
<sequence>MKHSIWDLGILRGQDAAGNGMQKEERTLQKTMRARVIVRVLVGYDLNTDGGGIIPSLRRVEACRILRAKIV</sequence>
<proteinExistence type="predicted"/>
<dbReference type="Proteomes" id="UP000318946">
    <property type="component" value="Chromosome"/>
</dbReference>
<name>A0A4Y1WT93_9BACT</name>
<gene>
    <name evidence="1" type="ORF">A5CBH24_16240</name>
</gene>
<evidence type="ECO:0000313" key="2">
    <source>
        <dbReference type="Proteomes" id="UP000318946"/>
    </source>
</evidence>
<reference evidence="2" key="1">
    <citation type="submission" date="2019-06" db="EMBL/GenBank/DDBJ databases">
        <title>Alistipes onderdonkii subsp. vulgaris subsp. nov., Alistipes dispar sp. nov. and Alistipes communis sp. nov., isolated from human faeces, and creation of Alistipes onderdonkii subsp. onderdonkii subsp. nov.</title>
        <authorList>
            <person name="Sakamoto M."/>
            <person name="Ikeyama N."/>
            <person name="Ogata Y."/>
            <person name="Suda W."/>
            <person name="Iino T."/>
            <person name="Hattori M."/>
            <person name="Ohkuma M."/>
        </authorList>
    </citation>
    <scope>NUCLEOTIDE SEQUENCE [LARGE SCALE GENOMIC DNA]</scope>
    <source>
        <strain evidence="2">5CBH24</strain>
    </source>
</reference>
<dbReference type="KEGG" id="acou:A5CBH24_16240"/>
<evidence type="ECO:0000313" key="1">
    <source>
        <dbReference type="EMBL" id="BBL04311.1"/>
    </source>
</evidence>
<keyword evidence="2" id="KW-1185">Reference proteome</keyword>
<organism evidence="1 2">
    <name type="scientific">Alistipes communis</name>
    <dbReference type="NCBI Taxonomy" id="2585118"/>
    <lineage>
        <taxon>Bacteria</taxon>
        <taxon>Pseudomonadati</taxon>
        <taxon>Bacteroidota</taxon>
        <taxon>Bacteroidia</taxon>
        <taxon>Bacteroidales</taxon>
        <taxon>Rikenellaceae</taxon>
        <taxon>Alistipes</taxon>
    </lineage>
</organism>
<protein>
    <submittedName>
        <fullName evidence="1">Uncharacterized protein</fullName>
    </submittedName>
</protein>
<dbReference type="EMBL" id="AP019735">
    <property type="protein sequence ID" value="BBL04311.1"/>
    <property type="molecule type" value="Genomic_DNA"/>
</dbReference>
<accession>A0A4Y1WT93</accession>